<sequence length="54" mass="6385">MTFYDYVTTQRICDAFVDDYGNLVPLNSSTYFTWNLWADFDHYYHGTSRTMLGA</sequence>
<name>U5PVF1_9CAUD</name>
<dbReference type="RefSeq" id="YP_009006500.1">
    <property type="nucleotide sequence ID" value="NC_023570.1"/>
</dbReference>
<gene>
    <name evidence="1" type="ORF">Petty_3</name>
</gene>
<organism evidence="1 2">
    <name type="scientific">Acinetobacter phage Petty</name>
    <dbReference type="NCBI Taxonomy" id="1406779"/>
    <lineage>
        <taxon>Viruses</taxon>
        <taxon>Duplodnaviria</taxon>
        <taxon>Heunggongvirae</taxon>
        <taxon>Uroviricota</taxon>
        <taxon>Caudoviricetes</taxon>
        <taxon>Autographivirales</taxon>
        <taxon>Autoscriptoviridae</taxon>
        <taxon>Beijerinckvirinae</taxon>
        <taxon>Pettyvirus</taxon>
        <taxon>Pettyvirus petty</taxon>
    </lineage>
</organism>
<protein>
    <submittedName>
        <fullName evidence="1">Uncharacterized protein</fullName>
    </submittedName>
</protein>
<evidence type="ECO:0000313" key="1">
    <source>
        <dbReference type="EMBL" id="AGY47975.1"/>
    </source>
</evidence>
<reference evidence="1 2" key="1">
    <citation type="journal article" date="2013" name="Genome Announc.">
        <title>Complete Genome of Acinetobacter baumannii Podophage Petty.</title>
        <authorList>
            <person name="Mumm I.P."/>
            <person name="Wood T.L."/>
            <person name="Chamakura K.R."/>
            <person name="Kuty Everett G.F."/>
        </authorList>
    </citation>
    <scope>NUCLEOTIDE SEQUENCE [LARGE SCALE GENOMIC DNA]</scope>
</reference>
<dbReference type="KEGG" id="vg:18503441"/>
<keyword evidence="2" id="KW-1185">Reference proteome</keyword>
<accession>U5PVF1</accession>
<dbReference type="GeneID" id="18503441"/>
<proteinExistence type="predicted"/>
<dbReference type="EMBL" id="KF669656">
    <property type="protein sequence ID" value="AGY47975.1"/>
    <property type="molecule type" value="Genomic_DNA"/>
</dbReference>
<dbReference type="Proteomes" id="UP000017654">
    <property type="component" value="Segment"/>
</dbReference>
<evidence type="ECO:0000313" key="2">
    <source>
        <dbReference type="Proteomes" id="UP000017654"/>
    </source>
</evidence>